<dbReference type="InterPro" id="IPR013131">
    <property type="entry name" value="Mannitol_DH_N"/>
</dbReference>
<dbReference type="SUPFAM" id="SSF51735">
    <property type="entry name" value="NAD(P)-binding Rossmann-fold domains"/>
    <property type="match status" value="1"/>
</dbReference>
<accession>A0A2U2DVX6</accession>
<evidence type="ECO:0000313" key="6">
    <source>
        <dbReference type="Proteomes" id="UP000245252"/>
    </source>
</evidence>
<dbReference type="Gene3D" id="3.40.50.720">
    <property type="entry name" value="NAD(P)-binding Rossmann-like Domain"/>
    <property type="match status" value="1"/>
</dbReference>
<dbReference type="GO" id="GO:0019594">
    <property type="term" value="P:mannitol metabolic process"/>
    <property type="evidence" value="ECO:0007669"/>
    <property type="project" value="InterPro"/>
</dbReference>
<dbReference type="Pfam" id="PF01232">
    <property type="entry name" value="Mannitol_dh"/>
    <property type="match status" value="1"/>
</dbReference>
<sequence length="493" mass="53802">MTCKLSLATLEDASATAAVPAYGRASLSAGIVHFGIGNFHRAHQAVYLDDLFNAGDDHDWAIVGAGVLPSDAVMRDKLAAQDFLTTVVEQDNNKTAARITSPMVDILPTGDARTIIARLADPQIRIVSMTITEGGYFIDASGKFNPGHPSIVSDGNNPSAPKTVFGLVVAGLKARRAAGIAPFTVMSCDNIPHNGKVTAAAVIGTARLSDPAFADWIAENVAFPNGMVDRITPATGQREIDFLQNEFGIEDNWPVFCEEFKQWVLEDNFPTGRPRLEKVGVQFVPDVTPYEHMKIRILNGGHAAIAYPAALMDIHFVHEAMEEPLIRAFLANLERDEIIPVIPPVPDTDLDAYFQLIERRFLNPKIGDTIPRLAQDGSNRQPKFILPSTADRLARGEDIIGLSLVSALWCRYFQGTSDSGKEIVFNDASAERLHAAAVKAKDDPDEFLALGDIFGDVAKSDLFRKRFAHALKTLWQQGTRKTLQLYLDGQLAS</sequence>
<dbReference type="InterPro" id="IPR013118">
    <property type="entry name" value="Mannitol_DH_C"/>
</dbReference>
<keyword evidence="1" id="KW-0560">Oxidoreductase</keyword>
<dbReference type="EMBL" id="QFBC01000002">
    <property type="protein sequence ID" value="PWE57478.1"/>
    <property type="molecule type" value="Genomic_DNA"/>
</dbReference>
<dbReference type="GO" id="GO:0016616">
    <property type="term" value="F:oxidoreductase activity, acting on the CH-OH group of donors, NAD or NADP as acceptor"/>
    <property type="evidence" value="ECO:0007669"/>
    <property type="project" value="TreeGrafter"/>
</dbReference>
<dbReference type="PROSITE" id="PS00974">
    <property type="entry name" value="MANNITOL_DHGENASE"/>
    <property type="match status" value="1"/>
</dbReference>
<dbReference type="InterPro" id="IPR013328">
    <property type="entry name" value="6PGD_dom2"/>
</dbReference>
<evidence type="ECO:0000259" key="4">
    <source>
        <dbReference type="Pfam" id="PF08125"/>
    </source>
</evidence>
<dbReference type="PANTHER" id="PTHR43362">
    <property type="entry name" value="MANNITOL DEHYDROGENASE DSF1-RELATED"/>
    <property type="match status" value="1"/>
</dbReference>
<dbReference type="InterPro" id="IPR000669">
    <property type="entry name" value="Mannitol_DH"/>
</dbReference>
<evidence type="ECO:0000256" key="1">
    <source>
        <dbReference type="ARBA" id="ARBA00023002"/>
    </source>
</evidence>
<evidence type="ECO:0000256" key="2">
    <source>
        <dbReference type="ARBA" id="ARBA00023027"/>
    </source>
</evidence>
<name>A0A2U2DVX6_9HYPH</name>
<evidence type="ECO:0000259" key="3">
    <source>
        <dbReference type="Pfam" id="PF01232"/>
    </source>
</evidence>
<dbReference type="OrthoDB" id="271711at2"/>
<dbReference type="SUPFAM" id="SSF48179">
    <property type="entry name" value="6-phosphogluconate dehydrogenase C-terminal domain-like"/>
    <property type="match status" value="1"/>
</dbReference>
<protein>
    <submittedName>
        <fullName evidence="5">Mannitol dehydrogenase</fullName>
    </submittedName>
</protein>
<dbReference type="AlphaFoldDB" id="A0A2U2DVX6"/>
<dbReference type="Gene3D" id="1.10.1040.10">
    <property type="entry name" value="N-(1-d-carboxylethyl)-l-norvaline Dehydrogenase, domain 2"/>
    <property type="match status" value="1"/>
</dbReference>
<dbReference type="InterPro" id="IPR008927">
    <property type="entry name" value="6-PGluconate_DH-like_C_sf"/>
</dbReference>
<feature type="domain" description="Mannitol dehydrogenase N-terminal" evidence="3">
    <location>
        <begin position="30"/>
        <end position="278"/>
    </location>
</feature>
<evidence type="ECO:0000313" key="5">
    <source>
        <dbReference type="EMBL" id="PWE57478.1"/>
    </source>
</evidence>
<dbReference type="RefSeq" id="WP_109457583.1">
    <property type="nucleotide sequence ID" value="NZ_QFBC01000002.1"/>
</dbReference>
<comment type="caution">
    <text evidence="5">The sequence shown here is derived from an EMBL/GenBank/DDBJ whole genome shotgun (WGS) entry which is preliminary data.</text>
</comment>
<proteinExistence type="predicted"/>
<dbReference type="Pfam" id="PF08125">
    <property type="entry name" value="Mannitol_dh_C"/>
    <property type="match status" value="1"/>
</dbReference>
<keyword evidence="2" id="KW-0520">NAD</keyword>
<dbReference type="InterPro" id="IPR023027">
    <property type="entry name" value="Mannitol_DH_CS"/>
</dbReference>
<organism evidence="5 6">
    <name type="scientific">Metarhizobium album</name>
    <dbReference type="NCBI Taxonomy" id="2182425"/>
    <lineage>
        <taxon>Bacteria</taxon>
        <taxon>Pseudomonadati</taxon>
        <taxon>Pseudomonadota</taxon>
        <taxon>Alphaproteobacteria</taxon>
        <taxon>Hyphomicrobiales</taxon>
        <taxon>Rhizobiaceae</taxon>
        <taxon>Metarhizobium</taxon>
    </lineage>
</organism>
<dbReference type="PANTHER" id="PTHR43362:SF1">
    <property type="entry name" value="MANNITOL DEHYDROGENASE 2-RELATED"/>
    <property type="match status" value="1"/>
</dbReference>
<dbReference type="Proteomes" id="UP000245252">
    <property type="component" value="Unassembled WGS sequence"/>
</dbReference>
<dbReference type="InterPro" id="IPR050988">
    <property type="entry name" value="Mannitol_DH/Oxidoreductase"/>
</dbReference>
<reference evidence="5 6" key="1">
    <citation type="submission" date="2018-05" db="EMBL/GenBank/DDBJ databases">
        <title>The draft genome of strain NS-104.</title>
        <authorList>
            <person name="Hang P."/>
            <person name="Jiang J."/>
        </authorList>
    </citation>
    <scope>NUCLEOTIDE SEQUENCE [LARGE SCALE GENOMIC DNA]</scope>
    <source>
        <strain evidence="5 6">NS-104</strain>
    </source>
</reference>
<gene>
    <name evidence="5" type="ORF">DEM27_07595</name>
</gene>
<keyword evidence="6" id="KW-1185">Reference proteome</keyword>
<feature type="domain" description="Mannitol dehydrogenase C-terminal" evidence="4">
    <location>
        <begin position="286"/>
        <end position="475"/>
    </location>
</feature>
<dbReference type="InterPro" id="IPR036291">
    <property type="entry name" value="NAD(P)-bd_dom_sf"/>
</dbReference>
<dbReference type="PRINTS" id="PR00084">
    <property type="entry name" value="MTLDHDRGNASE"/>
</dbReference>